<evidence type="ECO:0000256" key="4">
    <source>
        <dbReference type="ARBA" id="ARBA00025742"/>
    </source>
</evidence>
<keyword evidence="2" id="KW-0378">Hydrolase</keyword>
<organism evidence="6 7">
    <name type="scientific">Paracoccus subflavus</name>
    <dbReference type="NCBI Taxonomy" id="2528244"/>
    <lineage>
        <taxon>Bacteria</taxon>
        <taxon>Pseudomonadati</taxon>
        <taxon>Pseudomonadota</taxon>
        <taxon>Alphaproteobacteria</taxon>
        <taxon>Rhodobacterales</taxon>
        <taxon>Paracoccaceae</taxon>
        <taxon>Paracoccus</taxon>
    </lineage>
</organism>
<dbReference type="Proteomes" id="UP000293520">
    <property type="component" value="Unassembled WGS sequence"/>
</dbReference>
<keyword evidence="1" id="KW-0479">Metal-binding</keyword>
<name>A0A4Q9G5J5_9RHOB</name>
<accession>A0A4Q9G5J5</accession>
<dbReference type="GO" id="GO:0046872">
    <property type="term" value="F:metal ion binding"/>
    <property type="evidence" value="ECO:0007669"/>
    <property type="project" value="UniProtKB-KW"/>
</dbReference>
<dbReference type="PANTHER" id="PTHR42988">
    <property type="entry name" value="PHOSPHOHYDROLASE"/>
    <property type="match status" value="1"/>
</dbReference>
<dbReference type="OrthoDB" id="651281at2"/>
<keyword evidence="7" id="KW-1185">Reference proteome</keyword>
<comment type="similarity">
    <text evidence="4">Belongs to the cyclic nucleotide phosphodiesterase class-III family.</text>
</comment>
<evidence type="ECO:0000259" key="5">
    <source>
        <dbReference type="Pfam" id="PF00149"/>
    </source>
</evidence>
<comment type="caution">
    <text evidence="6">The sequence shown here is derived from an EMBL/GenBank/DDBJ whole genome shotgun (WGS) entry which is preliminary data.</text>
</comment>
<evidence type="ECO:0000313" key="7">
    <source>
        <dbReference type="Proteomes" id="UP000293520"/>
    </source>
</evidence>
<evidence type="ECO:0000256" key="3">
    <source>
        <dbReference type="ARBA" id="ARBA00023004"/>
    </source>
</evidence>
<dbReference type="InterPro" id="IPR029052">
    <property type="entry name" value="Metallo-depent_PP-like"/>
</dbReference>
<evidence type="ECO:0000313" key="6">
    <source>
        <dbReference type="EMBL" id="TBN39534.1"/>
    </source>
</evidence>
<dbReference type="Pfam" id="PF00149">
    <property type="entry name" value="Metallophos"/>
    <property type="match status" value="1"/>
</dbReference>
<evidence type="ECO:0000256" key="1">
    <source>
        <dbReference type="ARBA" id="ARBA00022723"/>
    </source>
</evidence>
<evidence type="ECO:0000256" key="2">
    <source>
        <dbReference type="ARBA" id="ARBA00022801"/>
    </source>
</evidence>
<feature type="domain" description="Calcineurin-like phosphoesterase" evidence="5">
    <location>
        <begin position="34"/>
        <end position="235"/>
    </location>
</feature>
<sequence>MAANHLLLHGPASRQSDFWGLTVASASSQRPLEIVQVSDTHLSQSHAWFTANWPVFLDEMRAQTPDLIVNSGDLSFNGPDNPEDLSFARAAHDALPAPWRAVAGNHDVGEAPGASRLNQQVDDRRLAAWRTHVGPSWWVHDLERDSLGLRLIGLDTALMGSGHPDEARQAAFVEAVLADRAGRPVLVFLHLPPFTADPEDRAITTQCLMFDRRRWLLNCCRTGGVLAIAAGHIHRHSVAEWDGMAVVTAPATSFVNVPDGPVSAMRPLRTGYLLWSYDGINLRHSVIRPRLFLSTDASNWTEADRTTTTLPPRPLAAALF</sequence>
<gene>
    <name evidence="6" type="ORF">EYE42_10995</name>
</gene>
<dbReference type="InterPro" id="IPR004843">
    <property type="entry name" value="Calcineurin-like_PHP"/>
</dbReference>
<dbReference type="Gene3D" id="3.60.21.10">
    <property type="match status" value="1"/>
</dbReference>
<keyword evidence="3" id="KW-0408">Iron</keyword>
<proteinExistence type="inferred from homology"/>
<dbReference type="InterPro" id="IPR050884">
    <property type="entry name" value="CNP_phosphodiesterase-III"/>
</dbReference>
<dbReference type="SUPFAM" id="SSF56300">
    <property type="entry name" value="Metallo-dependent phosphatases"/>
    <property type="match status" value="1"/>
</dbReference>
<dbReference type="AlphaFoldDB" id="A0A4Q9G5J5"/>
<reference evidence="6 7" key="1">
    <citation type="submission" date="2019-02" db="EMBL/GenBank/DDBJ databases">
        <title>Paracoccus subflavus sp. nov., isolated from marine sediment of the Pacific Ocean.</title>
        <authorList>
            <person name="Zhang G."/>
        </authorList>
    </citation>
    <scope>NUCLEOTIDE SEQUENCE [LARGE SCALE GENOMIC DNA]</scope>
    <source>
        <strain evidence="6 7">GY0581</strain>
    </source>
</reference>
<dbReference type="EMBL" id="SISK01000007">
    <property type="protein sequence ID" value="TBN39534.1"/>
    <property type="molecule type" value="Genomic_DNA"/>
</dbReference>
<dbReference type="PANTHER" id="PTHR42988:SF2">
    <property type="entry name" value="CYCLIC NUCLEOTIDE PHOSPHODIESTERASE CBUA0032-RELATED"/>
    <property type="match status" value="1"/>
</dbReference>
<protein>
    <recommendedName>
        <fullName evidence="5">Calcineurin-like phosphoesterase domain-containing protein</fullName>
    </recommendedName>
</protein>
<dbReference type="GO" id="GO:0016787">
    <property type="term" value="F:hydrolase activity"/>
    <property type="evidence" value="ECO:0007669"/>
    <property type="project" value="UniProtKB-KW"/>
</dbReference>